<name>A0A286BZT4_9GAMM</name>
<gene>
    <name evidence="2" type="ORF">SAMN06273570_4133</name>
</gene>
<dbReference type="PANTHER" id="PTHR43433">
    <property type="entry name" value="HYDROLASE, ALPHA/BETA FOLD FAMILY PROTEIN"/>
    <property type="match status" value="1"/>
</dbReference>
<dbReference type="PANTHER" id="PTHR43433:SF5">
    <property type="entry name" value="AB HYDROLASE-1 DOMAIN-CONTAINING PROTEIN"/>
    <property type="match status" value="1"/>
</dbReference>
<dbReference type="Gene3D" id="3.40.50.1820">
    <property type="entry name" value="alpha/beta hydrolase"/>
    <property type="match status" value="1"/>
</dbReference>
<organism evidence="2 3">
    <name type="scientific">Candidatus Pantoea floridensis</name>
    <dbReference type="NCBI Taxonomy" id="1938870"/>
    <lineage>
        <taxon>Bacteria</taxon>
        <taxon>Pseudomonadati</taxon>
        <taxon>Pseudomonadota</taxon>
        <taxon>Gammaproteobacteria</taxon>
        <taxon>Enterobacterales</taxon>
        <taxon>Erwiniaceae</taxon>
        <taxon>Pantoea</taxon>
    </lineage>
</organism>
<dbReference type="OrthoDB" id="9780765at2"/>
<keyword evidence="3" id="KW-1185">Reference proteome</keyword>
<protein>
    <submittedName>
        <fullName evidence="2">3-oxoadipate enol-lactonase/proline iminopeptidase</fullName>
    </submittedName>
</protein>
<proteinExistence type="predicted"/>
<sequence>MFANVNGKSIFFDVIGEGLNASTPEMTKKPVFVAIHCASGFDHGYLRRGLDILTFFGQVIYIDLPASGRSLGVDASTVTFENLADDVAAIIDHLGLDKVYLVGHCAGGFVAQHFALRHQEKLKALILVNTSPSFDKVIDNIPSPTLVERAPPDVVEACLTVYGKGIITEETVKACFDKAGPHFLAKDKMDMFQPLVRNFTGISIPMLNRFVNHIYKTYDVRRELHKITVPTLVIAGSQDWLTPPAGSRFIAKEIPNSSYVEFKDSCHISFIELPDDFYPVVHDFIRVVE</sequence>
<feature type="domain" description="AB hydrolase-1" evidence="1">
    <location>
        <begin position="58"/>
        <end position="272"/>
    </location>
</feature>
<dbReference type="InterPro" id="IPR000073">
    <property type="entry name" value="AB_hydrolase_1"/>
</dbReference>
<dbReference type="RefSeq" id="WP_097097458.1">
    <property type="nucleotide sequence ID" value="NZ_OCMY01000001.1"/>
</dbReference>
<dbReference type="EMBL" id="OCMY01000001">
    <property type="protein sequence ID" value="SOD39679.1"/>
    <property type="molecule type" value="Genomic_DNA"/>
</dbReference>
<dbReference type="AlphaFoldDB" id="A0A286BZT4"/>
<dbReference type="InterPro" id="IPR029058">
    <property type="entry name" value="AB_hydrolase_fold"/>
</dbReference>
<evidence type="ECO:0000259" key="1">
    <source>
        <dbReference type="Pfam" id="PF00561"/>
    </source>
</evidence>
<dbReference type="InterPro" id="IPR050471">
    <property type="entry name" value="AB_hydrolase"/>
</dbReference>
<accession>A0A286BZT4</accession>
<dbReference type="SUPFAM" id="SSF53474">
    <property type="entry name" value="alpha/beta-Hydrolases"/>
    <property type="match status" value="1"/>
</dbReference>
<evidence type="ECO:0000313" key="2">
    <source>
        <dbReference type="EMBL" id="SOD39679.1"/>
    </source>
</evidence>
<reference evidence="3" key="1">
    <citation type="submission" date="2017-09" db="EMBL/GenBank/DDBJ databases">
        <authorList>
            <person name="Varghese N."/>
            <person name="Submissions S."/>
        </authorList>
    </citation>
    <scope>NUCLEOTIDE SEQUENCE [LARGE SCALE GENOMIC DNA]</scope>
    <source>
        <strain evidence="3">JKS000234</strain>
    </source>
</reference>
<dbReference type="Pfam" id="PF00561">
    <property type="entry name" value="Abhydrolase_1"/>
    <property type="match status" value="1"/>
</dbReference>
<dbReference type="Proteomes" id="UP000219271">
    <property type="component" value="Unassembled WGS sequence"/>
</dbReference>
<evidence type="ECO:0000313" key="3">
    <source>
        <dbReference type="Proteomes" id="UP000219271"/>
    </source>
</evidence>